<dbReference type="EMBL" id="QKWP01001872">
    <property type="protein sequence ID" value="RIB06078.1"/>
    <property type="molecule type" value="Genomic_DNA"/>
</dbReference>
<dbReference type="AlphaFoldDB" id="A0A397UAF6"/>
<proteinExistence type="predicted"/>
<comment type="caution">
    <text evidence="3">The sequence shown here is derived from an EMBL/GenBank/DDBJ whole genome shotgun (WGS) entry which is preliminary data.</text>
</comment>
<reference evidence="3 4" key="1">
    <citation type="submission" date="2018-06" db="EMBL/GenBank/DDBJ databases">
        <title>Comparative genomics reveals the genomic features of Rhizophagus irregularis, R. cerebriforme, R. diaphanum and Gigaspora rosea, and their symbiotic lifestyle signature.</title>
        <authorList>
            <person name="Morin E."/>
            <person name="San Clemente H."/>
            <person name="Chen E.C.H."/>
            <person name="De La Providencia I."/>
            <person name="Hainaut M."/>
            <person name="Kuo A."/>
            <person name="Kohler A."/>
            <person name="Murat C."/>
            <person name="Tang N."/>
            <person name="Roy S."/>
            <person name="Loubradou J."/>
            <person name="Henrissat B."/>
            <person name="Grigoriev I.V."/>
            <person name="Corradi N."/>
            <person name="Roux C."/>
            <person name="Martin F.M."/>
        </authorList>
    </citation>
    <scope>NUCLEOTIDE SEQUENCE [LARGE SCALE GENOMIC DNA]</scope>
    <source>
        <strain evidence="3 4">DAOM 194757</strain>
    </source>
</reference>
<evidence type="ECO:0000256" key="2">
    <source>
        <dbReference type="SAM" id="SignalP"/>
    </source>
</evidence>
<keyword evidence="4" id="KW-1185">Reference proteome</keyword>
<evidence type="ECO:0000313" key="4">
    <source>
        <dbReference type="Proteomes" id="UP000266673"/>
    </source>
</evidence>
<evidence type="ECO:0000256" key="1">
    <source>
        <dbReference type="SAM" id="Phobius"/>
    </source>
</evidence>
<keyword evidence="1" id="KW-0472">Membrane</keyword>
<sequence>MLCRIFYVLCGVQCTCAVKCCFAFRLCYMVRISLVVSCDISLMPVLSFSGVVLPFVCVIVYFIRCFICVVFRWC</sequence>
<organism evidence="3 4">
    <name type="scientific">Gigaspora rosea</name>
    <dbReference type="NCBI Taxonomy" id="44941"/>
    <lineage>
        <taxon>Eukaryota</taxon>
        <taxon>Fungi</taxon>
        <taxon>Fungi incertae sedis</taxon>
        <taxon>Mucoromycota</taxon>
        <taxon>Glomeromycotina</taxon>
        <taxon>Glomeromycetes</taxon>
        <taxon>Diversisporales</taxon>
        <taxon>Gigasporaceae</taxon>
        <taxon>Gigaspora</taxon>
    </lineage>
</organism>
<gene>
    <name evidence="3" type="ORF">C2G38_2116937</name>
</gene>
<feature type="transmembrane region" description="Helical" evidence="1">
    <location>
        <begin position="47"/>
        <end position="71"/>
    </location>
</feature>
<name>A0A397UAF6_9GLOM</name>
<feature type="non-terminal residue" evidence="3">
    <location>
        <position position="1"/>
    </location>
</feature>
<evidence type="ECO:0000313" key="3">
    <source>
        <dbReference type="EMBL" id="RIB06078.1"/>
    </source>
</evidence>
<keyword evidence="2" id="KW-0732">Signal</keyword>
<protein>
    <submittedName>
        <fullName evidence="3">Uncharacterized protein</fullName>
    </submittedName>
</protein>
<feature type="signal peptide" evidence="2">
    <location>
        <begin position="1"/>
        <end position="17"/>
    </location>
</feature>
<keyword evidence="1" id="KW-1133">Transmembrane helix</keyword>
<dbReference type="Proteomes" id="UP000266673">
    <property type="component" value="Unassembled WGS sequence"/>
</dbReference>
<feature type="chain" id="PRO_5017321240" evidence="2">
    <location>
        <begin position="18"/>
        <end position="74"/>
    </location>
</feature>
<accession>A0A397UAF6</accession>
<keyword evidence="1" id="KW-0812">Transmembrane</keyword>